<dbReference type="PANTHER" id="PTHR43244:SF1">
    <property type="entry name" value="5,10-METHYLENETETRAHYDROMETHANOPTERIN REDUCTASE"/>
    <property type="match status" value="1"/>
</dbReference>
<dbReference type="SUPFAM" id="SSF51679">
    <property type="entry name" value="Bacterial luciferase-like"/>
    <property type="match status" value="1"/>
</dbReference>
<accession>A0A5M3W3Y2</accession>
<dbReference type="Gene3D" id="3.20.20.30">
    <property type="entry name" value="Luciferase-like domain"/>
    <property type="match status" value="1"/>
</dbReference>
<proteinExistence type="predicted"/>
<dbReference type="EMBL" id="BLAD01000049">
    <property type="protein sequence ID" value="GES01308.1"/>
    <property type="molecule type" value="Genomic_DNA"/>
</dbReference>
<dbReference type="PANTHER" id="PTHR43244">
    <property type="match status" value="1"/>
</dbReference>
<dbReference type="RefSeq" id="WP_218034325.1">
    <property type="nucleotide sequence ID" value="NZ_BAAABN010000032.1"/>
</dbReference>
<keyword evidence="4" id="KW-1185">Reference proteome</keyword>
<evidence type="ECO:0000256" key="1">
    <source>
        <dbReference type="ARBA" id="ARBA00023002"/>
    </source>
</evidence>
<evidence type="ECO:0000313" key="4">
    <source>
        <dbReference type="Proteomes" id="UP000334990"/>
    </source>
</evidence>
<dbReference type="InterPro" id="IPR050564">
    <property type="entry name" value="F420-G6PD/mer"/>
</dbReference>
<dbReference type="GO" id="GO:0016705">
    <property type="term" value="F:oxidoreductase activity, acting on paired donors, with incorporation or reduction of molecular oxygen"/>
    <property type="evidence" value="ECO:0007669"/>
    <property type="project" value="InterPro"/>
</dbReference>
<keyword evidence="1" id="KW-0560">Oxidoreductase</keyword>
<dbReference type="Pfam" id="PF00296">
    <property type="entry name" value="Bac_luciferase"/>
    <property type="match status" value="1"/>
</dbReference>
<evidence type="ECO:0000313" key="3">
    <source>
        <dbReference type="EMBL" id="GES01308.1"/>
    </source>
</evidence>
<protein>
    <recommendedName>
        <fullName evidence="2">Luciferase-like domain-containing protein</fullName>
    </recommendedName>
</protein>
<comment type="caution">
    <text evidence="3">The sequence shown here is derived from an EMBL/GenBank/DDBJ whole genome shotgun (WGS) entry which is preliminary data.</text>
</comment>
<organism evidence="3 4">
    <name type="scientific">Acrocarpospora corrugata</name>
    <dbReference type="NCBI Taxonomy" id="35763"/>
    <lineage>
        <taxon>Bacteria</taxon>
        <taxon>Bacillati</taxon>
        <taxon>Actinomycetota</taxon>
        <taxon>Actinomycetes</taxon>
        <taxon>Streptosporangiales</taxon>
        <taxon>Streptosporangiaceae</taxon>
        <taxon>Acrocarpospora</taxon>
    </lineage>
</organism>
<evidence type="ECO:0000259" key="2">
    <source>
        <dbReference type="Pfam" id="PF00296"/>
    </source>
</evidence>
<dbReference type="AlphaFoldDB" id="A0A5M3W3Y2"/>
<reference evidence="3 4" key="1">
    <citation type="submission" date="2019-10" db="EMBL/GenBank/DDBJ databases">
        <title>Whole genome shotgun sequence of Acrocarpospora corrugata NBRC 13972.</title>
        <authorList>
            <person name="Ichikawa N."/>
            <person name="Kimura A."/>
            <person name="Kitahashi Y."/>
            <person name="Komaki H."/>
            <person name="Oguchi A."/>
        </authorList>
    </citation>
    <scope>NUCLEOTIDE SEQUENCE [LARGE SCALE GENOMIC DNA]</scope>
    <source>
        <strain evidence="3 4">NBRC 13972</strain>
    </source>
</reference>
<sequence length="299" mass="31122">MKRLSIGVMFPSSRSAAVDVRACARHAEDLGLDALFTGDHLAATVGTMESTLTLATVAAVTERLRIGFGVMVLALRHPAWAAKQIATLQHLSGDRVILGVGSGGAVHGSRAWEAVGVQYTERGRHTDAALEVLPDLVTGRTTVLPSGVSIALSPGAAMPPIWVGGGSRAALRRTARYADAWFPSVITATAVANGRRELADLAAGYGRPTPHLAVGGSVLLGPTPSPSLLSAATAGLTRYGVPPEIAAHLPITGPPPQAAERFRQYAEAGADHLILGVIGDDWQRQCELIAETRSLSELS</sequence>
<dbReference type="InterPro" id="IPR011251">
    <property type="entry name" value="Luciferase-like_dom"/>
</dbReference>
<gene>
    <name evidence="3" type="ORF">Acor_33720</name>
</gene>
<dbReference type="Proteomes" id="UP000334990">
    <property type="component" value="Unassembled WGS sequence"/>
</dbReference>
<dbReference type="InterPro" id="IPR036661">
    <property type="entry name" value="Luciferase-like_sf"/>
</dbReference>
<feature type="domain" description="Luciferase-like" evidence="2">
    <location>
        <begin position="17"/>
        <end position="219"/>
    </location>
</feature>
<name>A0A5M3W3Y2_9ACTN</name>